<dbReference type="InterPro" id="IPR011009">
    <property type="entry name" value="Kinase-like_dom_sf"/>
</dbReference>
<proteinExistence type="predicted"/>
<keyword evidence="1 3" id="KW-0547">Nucleotide-binding</keyword>
<dbReference type="GO" id="GO:0004674">
    <property type="term" value="F:protein serine/threonine kinase activity"/>
    <property type="evidence" value="ECO:0007669"/>
    <property type="project" value="UniProtKB-EC"/>
</dbReference>
<dbReference type="Proteomes" id="UP001225034">
    <property type="component" value="Unassembled WGS sequence"/>
</dbReference>
<feature type="binding site" evidence="3">
    <location>
        <position position="55"/>
    </location>
    <ligand>
        <name>ATP</name>
        <dbReference type="ChEBI" id="CHEBI:30616"/>
    </ligand>
</feature>
<dbReference type="Pfam" id="PF00069">
    <property type="entry name" value="Pkinase"/>
    <property type="match status" value="1"/>
</dbReference>
<dbReference type="PROSITE" id="PS00107">
    <property type="entry name" value="PROTEIN_KINASE_ATP"/>
    <property type="match status" value="1"/>
</dbReference>
<evidence type="ECO:0000256" key="3">
    <source>
        <dbReference type="PROSITE-ProRule" id="PRU10141"/>
    </source>
</evidence>
<dbReference type="Gene3D" id="1.10.510.10">
    <property type="entry name" value="Transferase(Phosphotransferase) domain 1"/>
    <property type="match status" value="1"/>
</dbReference>
<reference evidence="6 7" key="1">
    <citation type="submission" date="2023-07" db="EMBL/GenBank/DDBJ databases">
        <title>Genomic Encyclopedia of Type Strains, Phase IV (KMG-IV): sequencing the most valuable type-strain genomes for metagenomic binning, comparative biology and taxonomic classification.</title>
        <authorList>
            <person name="Goeker M."/>
        </authorList>
    </citation>
    <scope>NUCLEOTIDE SEQUENCE [LARGE SCALE GENOMIC DNA]</scope>
    <source>
        <strain evidence="6 7">DSM 19154</strain>
    </source>
</reference>
<comment type="caution">
    <text evidence="6">The sequence shown here is derived from an EMBL/GenBank/DDBJ whole genome shotgun (WGS) entry which is preliminary data.</text>
</comment>
<accession>A0ABT9YP08</accession>
<evidence type="ECO:0000313" key="7">
    <source>
        <dbReference type="Proteomes" id="UP001225034"/>
    </source>
</evidence>
<dbReference type="InterPro" id="IPR000719">
    <property type="entry name" value="Prot_kinase_dom"/>
</dbReference>
<dbReference type="SMART" id="SM00220">
    <property type="entry name" value="S_TKc"/>
    <property type="match status" value="1"/>
</dbReference>
<protein>
    <submittedName>
        <fullName evidence="6">Serine/threonine-protein kinase</fullName>
        <ecNumber evidence="6">2.7.11.1</ecNumber>
    </submittedName>
</protein>
<dbReference type="SUPFAM" id="SSF56112">
    <property type="entry name" value="Protein kinase-like (PK-like)"/>
    <property type="match status" value="1"/>
</dbReference>
<organism evidence="6 7">
    <name type="scientific">Alkalicoccobacillus murimartini</name>
    <dbReference type="NCBI Taxonomy" id="171685"/>
    <lineage>
        <taxon>Bacteria</taxon>
        <taxon>Bacillati</taxon>
        <taxon>Bacillota</taxon>
        <taxon>Bacilli</taxon>
        <taxon>Bacillales</taxon>
        <taxon>Bacillaceae</taxon>
        <taxon>Alkalicoccobacillus</taxon>
    </lineage>
</organism>
<keyword evidence="4" id="KW-0472">Membrane</keyword>
<dbReference type="EC" id="2.7.11.1" evidence="6"/>
<keyword evidence="2 3" id="KW-0067">ATP-binding</keyword>
<keyword evidence="6" id="KW-0418">Kinase</keyword>
<evidence type="ECO:0000256" key="4">
    <source>
        <dbReference type="SAM" id="Phobius"/>
    </source>
</evidence>
<evidence type="ECO:0000256" key="1">
    <source>
        <dbReference type="ARBA" id="ARBA00022741"/>
    </source>
</evidence>
<dbReference type="InterPro" id="IPR050108">
    <property type="entry name" value="CDK"/>
</dbReference>
<name>A0ABT9YP08_9BACI</name>
<dbReference type="EMBL" id="JAUSUA010000009">
    <property type="protein sequence ID" value="MDQ0209221.1"/>
    <property type="molecule type" value="Genomic_DNA"/>
</dbReference>
<dbReference type="InterPro" id="IPR017441">
    <property type="entry name" value="Protein_kinase_ATP_BS"/>
</dbReference>
<dbReference type="PROSITE" id="PS50011">
    <property type="entry name" value="PROTEIN_KINASE_DOM"/>
    <property type="match status" value="1"/>
</dbReference>
<sequence length="318" mass="35774">MRNSYSTKSQIKIPIGSRIKGKWHTKSYTVIRMLGEGATGSVYLCQSNGGLVAIKVGIDSMAITTEVNVLRKFSEKQGVALGPKLLDVDDFVMVQQVFPFYAMEYIKGEALIPFMRGKGPEWLGLISLQLLGDLEKLHKEGWVFGDLKPDNLLVTGPPSRVRWLDVGGTTILGRSIKEYTEFYDRGYWTMGSRKAEPSYDLFSVAMIMINCAYPNRFDKKSGQPIQQLKMCIKGHPLLKTYETVLIKALQGNYPSASTMKKDLTLTMQRNAQTDFQPRARKKTSKQKQKRQVGYKVEIILSGSLVVIGCLLYLFVSTM</sequence>
<keyword evidence="4" id="KW-1133">Transmembrane helix</keyword>
<dbReference type="PANTHER" id="PTHR24056">
    <property type="entry name" value="CELL DIVISION PROTEIN KINASE"/>
    <property type="match status" value="1"/>
</dbReference>
<evidence type="ECO:0000259" key="5">
    <source>
        <dbReference type="PROSITE" id="PS50011"/>
    </source>
</evidence>
<evidence type="ECO:0000256" key="2">
    <source>
        <dbReference type="ARBA" id="ARBA00022840"/>
    </source>
</evidence>
<keyword evidence="6" id="KW-0808">Transferase</keyword>
<gene>
    <name evidence="6" type="ORF">J2S05_004061</name>
</gene>
<keyword evidence="7" id="KW-1185">Reference proteome</keyword>
<keyword evidence="4" id="KW-0812">Transmembrane</keyword>
<dbReference type="RefSeq" id="WP_306985926.1">
    <property type="nucleotide sequence ID" value="NZ_JAUSUA010000009.1"/>
</dbReference>
<feature type="transmembrane region" description="Helical" evidence="4">
    <location>
        <begin position="292"/>
        <end position="315"/>
    </location>
</feature>
<evidence type="ECO:0000313" key="6">
    <source>
        <dbReference type="EMBL" id="MDQ0209221.1"/>
    </source>
</evidence>
<feature type="domain" description="Protein kinase" evidence="5">
    <location>
        <begin position="28"/>
        <end position="318"/>
    </location>
</feature>